<dbReference type="GO" id="GO:0030246">
    <property type="term" value="F:carbohydrate binding"/>
    <property type="evidence" value="ECO:0007669"/>
    <property type="project" value="UniProtKB-UniRule"/>
</dbReference>
<dbReference type="OrthoDB" id="9790727at2"/>
<dbReference type="SUPFAM" id="SSF74650">
    <property type="entry name" value="Galactose mutarotase-like"/>
    <property type="match status" value="1"/>
</dbReference>
<feature type="active site" evidence="5">
    <location>
        <position position="169"/>
    </location>
</feature>
<evidence type="ECO:0000313" key="7">
    <source>
        <dbReference type="Proteomes" id="UP000244064"/>
    </source>
</evidence>
<dbReference type="CDD" id="cd09020">
    <property type="entry name" value="D-hex-6-P-epi_like"/>
    <property type="match status" value="1"/>
</dbReference>
<name>A0A2T5PAC9_9PSED</name>
<evidence type="ECO:0000256" key="4">
    <source>
        <dbReference type="PIRNR" id="PIRNR016020"/>
    </source>
</evidence>
<dbReference type="EMBL" id="QASN01000015">
    <property type="protein sequence ID" value="PTU74703.1"/>
    <property type="molecule type" value="Genomic_DNA"/>
</dbReference>
<evidence type="ECO:0000313" key="6">
    <source>
        <dbReference type="EMBL" id="PTU74703.1"/>
    </source>
</evidence>
<reference evidence="6 7" key="1">
    <citation type="submission" date="2018-04" db="EMBL/GenBank/DDBJ databases">
        <title>Pseudomonas sp. nov., isolated from mangrove soil.</title>
        <authorList>
            <person name="Chen C."/>
        </authorList>
    </citation>
    <scope>NUCLEOTIDE SEQUENCE [LARGE SCALE GENOMIC DNA]</scope>
    <source>
        <strain evidence="6 7">TC-11</strain>
    </source>
</reference>
<sequence length="302" mass="33907">MTGASSNKVERVEMGELTCWRVHGAQGELLITQQGAQILEYREHGQQPLIWLSEQAALKAGQSVRGGVPVCWPWFGDLARNPQSVQAMHDGSVPASAHGLVRGIDWQLGDIREGDGEIVLSLSCPTDDLPGWPLAPELTFEIRLGEHLRLELINHNRSDRPQALSQALHTYFAIGDIHQVRVEGLDGCRYLEALENWQERRQQGDVSFSGETDRVYLDVPGKLHIEDPAWQRRIHIHASGSSSAVVWNPWIDKSQRLSQFADDAWQRMLCIETAKVADDVLQLAPGESHRLQVEYWSEPLHG</sequence>
<evidence type="ECO:0000256" key="5">
    <source>
        <dbReference type="PIRSR" id="PIRSR016020-1"/>
    </source>
</evidence>
<dbReference type="Gene3D" id="2.70.98.10">
    <property type="match status" value="1"/>
</dbReference>
<evidence type="ECO:0000256" key="2">
    <source>
        <dbReference type="ARBA" id="ARBA00005866"/>
    </source>
</evidence>
<dbReference type="PANTHER" id="PTHR11122:SF13">
    <property type="entry name" value="GLUCOSE-6-PHOSPHATE 1-EPIMERASE"/>
    <property type="match status" value="1"/>
</dbReference>
<proteinExistence type="inferred from homology"/>
<dbReference type="GO" id="GO:0005975">
    <property type="term" value="P:carbohydrate metabolic process"/>
    <property type="evidence" value="ECO:0007669"/>
    <property type="project" value="InterPro"/>
</dbReference>
<comment type="caution">
    <text evidence="6">The sequence shown here is derived from an EMBL/GenBank/DDBJ whole genome shotgun (WGS) entry which is preliminary data.</text>
</comment>
<dbReference type="PANTHER" id="PTHR11122">
    <property type="entry name" value="APOSPORY-ASSOCIATED PROTEIN C-RELATED"/>
    <property type="match status" value="1"/>
</dbReference>
<comment type="similarity">
    <text evidence="2 4">Belongs to the glucose-6-phosphate 1-epimerase family.</text>
</comment>
<comment type="catalytic activity">
    <reaction evidence="1">
        <text>alpha-D-glucose 6-phosphate = beta-D-glucose 6-phosphate</text>
        <dbReference type="Rhea" id="RHEA:16249"/>
        <dbReference type="ChEBI" id="CHEBI:58225"/>
        <dbReference type="ChEBI" id="CHEBI:58247"/>
        <dbReference type="EC" id="5.1.3.15"/>
    </reaction>
</comment>
<dbReference type="GO" id="GO:0047938">
    <property type="term" value="F:glucose-6-phosphate 1-epimerase activity"/>
    <property type="evidence" value="ECO:0007669"/>
    <property type="project" value="UniProtKB-UniRule"/>
</dbReference>
<accession>A0A2T5PAC9</accession>
<evidence type="ECO:0000256" key="1">
    <source>
        <dbReference type="ARBA" id="ARBA00001096"/>
    </source>
</evidence>
<gene>
    <name evidence="6" type="ORF">DBO85_08555</name>
</gene>
<feature type="active site" evidence="5">
    <location>
        <position position="272"/>
    </location>
</feature>
<dbReference type="EC" id="5.1.3.15" evidence="4"/>
<dbReference type="AlphaFoldDB" id="A0A2T5PAC9"/>
<dbReference type="InterPro" id="IPR011013">
    <property type="entry name" value="Gal_mutarotase_sf_dom"/>
</dbReference>
<dbReference type="InterPro" id="IPR008183">
    <property type="entry name" value="Aldose_1/G6P_1-epimerase"/>
</dbReference>
<dbReference type="InterPro" id="IPR014718">
    <property type="entry name" value="GH-type_carb-bd"/>
</dbReference>
<organism evidence="6 7">
    <name type="scientific">Pseudomonas mangrovi</name>
    <dbReference type="NCBI Taxonomy" id="2161748"/>
    <lineage>
        <taxon>Bacteria</taxon>
        <taxon>Pseudomonadati</taxon>
        <taxon>Pseudomonadota</taxon>
        <taxon>Gammaproteobacteria</taxon>
        <taxon>Pseudomonadales</taxon>
        <taxon>Pseudomonadaceae</taxon>
        <taxon>Pseudomonas</taxon>
    </lineage>
</organism>
<protein>
    <recommendedName>
        <fullName evidence="4">Putative glucose-6-phosphate 1-epimerase</fullName>
        <ecNumber evidence="4">5.1.3.15</ecNumber>
    </recommendedName>
</protein>
<keyword evidence="3 4" id="KW-0413">Isomerase</keyword>
<evidence type="ECO:0000256" key="3">
    <source>
        <dbReference type="ARBA" id="ARBA00023235"/>
    </source>
</evidence>
<dbReference type="InterPro" id="IPR025532">
    <property type="entry name" value="G6P_1-epimerase"/>
</dbReference>
<dbReference type="Proteomes" id="UP000244064">
    <property type="component" value="Unassembled WGS sequence"/>
</dbReference>
<dbReference type="Pfam" id="PF01263">
    <property type="entry name" value="Aldose_epim"/>
    <property type="match status" value="1"/>
</dbReference>
<keyword evidence="7" id="KW-1185">Reference proteome</keyword>
<dbReference type="PIRSF" id="PIRSF016020">
    <property type="entry name" value="PHexose_mutarotase"/>
    <property type="match status" value="1"/>
</dbReference>
<dbReference type="RefSeq" id="WP_108106846.1">
    <property type="nucleotide sequence ID" value="NZ_QASN01000015.1"/>
</dbReference>